<dbReference type="Pfam" id="PF14953">
    <property type="entry name" value="DUF4504"/>
    <property type="match status" value="1"/>
</dbReference>
<dbReference type="PANTHER" id="PTHR31366">
    <property type="entry name" value="UPF0739 PROTEIN C1ORF74"/>
    <property type="match status" value="1"/>
</dbReference>
<proteinExistence type="predicted"/>
<evidence type="ECO:0000313" key="1">
    <source>
        <dbReference type="Proteomes" id="UP000504609"/>
    </source>
</evidence>
<organism evidence="1 2">
    <name type="scientific">Cucurbita moschata</name>
    <name type="common">Winter crookneck squash</name>
    <name type="synonym">Cucurbita pepo var. moschata</name>
    <dbReference type="NCBI Taxonomy" id="3662"/>
    <lineage>
        <taxon>Eukaryota</taxon>
        <taxon>Viridiplantae</taxon>
        <taxon>Streptophyta</taxon>
        <taxon>Embryophyta</taxon>
        <taxon>Tracheophyta</taxon>
        <taxon>Spermatophyta</taxon>
        <taxon>Magnoliopsida</taxon>
        <taxon>eudicotyledons</taxon>
        <taxon>Gunneridae</taxon>
        <taxon>Pentapetalae</taxon>
        <taxon>rosids</taxon>
        <taxon>fabids</taxon>
        <taxon>Cucurbitales</taxon>
        <taxon>Cucurbitaceae</taxon>
        <taxon>Cucurbiteae</taxon>
        <taxon>Cucurbita</taxon>
    </lineage>
</organism>
<dbReference type="KEGG" id="cmos:111442366"/>
<accession>A0A6J1FAY6</accession>
<keyword evidence="1" id="KW-1185">Reference proteome</keyword>
<dbReference type="InterPro" id="IPR027850">
    <property type="entry name" value="DUF4504"/>
</dbReference>
<protein>
    <submittedName>
        <fullName evidence="2">Uncharacterized protein LOC111442366</fullName>
    </submittedName>
</protein>
<dbReference type="AlphaFoldDB" id="A0A6J1FAY6"/>
<gene>
    <name evidence="2" type="primary">LOC111442366</name>
</gene>
<dbReference type="RefSeq" id="XP_022935555.1">
    <property type="nucleotide sequence ID" value="XM_023079787.1"/>
</dbReference>
<dbReference type="Proteomes" id="UP000504609">
    <property type="component" value="Unplaced"/>
</dbReference>
<sequence>MMEAREVDEALKVLDSSLSRIKWRLKFPAKRRLQIDILALCTGMRPVVMIDYGGKMPELQQRLCSLLELIQKELHIFENLKVMIIEDMIYLIHVQGLGEHVQSSLNSNLTLLLVDIEQDPPKMLVDADQSPLGLQFKSIQKLFSSLFSLDETKNDPSSSLGENHVTNTRSSFHGIYSQSSVIDLTNHLEHSEITLPTLNGWLLGYPIVYLFHKEHISEATYNLSAKPLHIFRLSVSRNDASTKGSQLEELLSFTVPYELSMGGAKEAWAEAFLASMQQKWERCSGVWGSLRMDVTECHAQAIVL</sequence>
<name>A0A6J1FAY6_CUCMO</name>
<dbReference type="PANTHER" id="PTHR31366:SF2">
    <property type="entry name" value="UPF0739 PROTEIN C1ORF74"/>
    <property type="match status" value="1"/>
</dbReference>
<dbReference type="GeneID" id="111442366"/>
<evidence type="ECO:0000313" key="2">
    <source>
        <dbReference type="RefSeq" id="XP_022935555.1"/>
    </source>
</evidence>
<reference evidence="2" key="1">
    <citation type="submission" date="2025-08" db="UniProtKB">
        <authorList>
            <consortium name="RefSeq"/>
        </authorList>
    </citation>
    <scope>IDENTIFICATION</scope>
    <source>
        <tissue evidence="2">Young leaves</tissue>
    </source>
</reference>